<sequence length="148" mass="17009">MKTLFESSVREEIINRINSLTSENNAQWGTMNVSQMLKHCTLCDDMFFGKINIKRVFIGRLIGPMLLKKALQDDRGFGKNSPTSPLLKTNNEVCDLAVQKKEWTLSIEQFADFNNNNFVHPFFGPMNKEQIGLFAYKHADHHLRQFGA</sequence>
<evidence type="ECO:0000313" key="2">
    <source>
        <dbReference type="Proteomes" id="UP000290204"/>
    </source>
</evidence>
<accession>A0A4Q1CPX9</accession>
<dbReference type="OrthoDB" id="2599194at2"/>
<protein>
    <submittedName>
        <fullName evidence="1">DUF1569 domain-containing protein</fullName>
    </submittedName>
</protein>
<dbReference type="RefSeq" id="WP_129130161.1">
    <property type="nucleotide sequence ID" value="NZ_SDHW01000001.1"/>
</dbReference>
<keyword evidence="2" id="KW-1185">Reference proteome</keyword>
<dbReference type="EMBL" id="SDHW01000001">
    <property type="protein sequence ID" value="RXK62791.1"/>
    <property type="molecule type" value="Genomic_DNA"/>
</dbReference>
<dbReference type="Gene3D" id="1.20.120.450">
    <property type="entry name" value="dinb family like domain"/>
    <property type="match status" value="1"/>
</dbReference>
<name>A0A4Q1CPX9_9BACT</name>
<organism evidence="1 2">
    <name type="scientific">Lacibacter luteus</name>
    <dbReference type="NCBI Taxonomy" id="2508719"/>
    <lineage>
        <taxon>Bacteria</taxon>
        <taxon>Pseudomonadati</taxon>
        <taxon>Bacteroidota</taxon>
        <taxon>Chitinophagia</taxon>
        <taxon>Chitinophagales</taxon>
        <taxon>Chitinophagaceae</taxon>
        <taxon>Lacibacter</taxon>
    </lineage>
</organism>
<dbReference type="Proteomes" id="UP000290204">
    <property type="component" value="Unassembled WGS sequence"/>
</dbReference>
<evidence type="ECO:0000313" key="1">
    <source>
        <dbReference type="EMBL" id="RXK62791.1"/>
    </source>
</evidence>
<dbReference type="AlphaFoldDB" id="A0A4Q1CPX9"/>
<gene>
    <name evidence="1" type="ORF">ESA94_07280</name>
</gene>
<proteinExistence type="predicted"/>
<dbReference type="InterPro" id="IPR034660">
    <property type="entry name" value="DinB/YfiT-like"/>
</dbReference>
<dbReference type="Pfam" id="PF07606">
    <property type="entry name" value="DUF1569"/>
    <property type="match status" value="1"/>
</dbReference>
<comment type="caution">
    <text evidence="1">The sequence shown here is derived from an EMBL/GenBank/DDBJ whole genome shotgun (WGS) entry which is preliminary data.</text>
</comment>
<reference evidence="1 2" key="1">
    <citation type="submission" date="2019-01" db="EMBL/GenBank/DDBJ databases">
        <title>Lacibacter sp. strain TTM-7.</title>
        <authorList>
            <person name="Chen W.-M."/>
        </authorList>
    </citation>
    <scope>NUCLEOTIDE SEQUENCE [LARGE SCALE GENOMIC DNA]</scope>
    <source>
        <strain evidence="1 2">TTM-7</strain>
    </source>
</reference>
<dbReference type="InterPro" id="IPR011463">
    <property type="entry name" value="DUF1569"/>
</dbReference>